<evidence type="ECO:0000313" key="2">
    <source>
        <dbReference type="Proteomes" id="UP001647509"/>
    </source>
</evidence>
<dbReference type="EMBL" id="JAHKPD010000007">
    <property type="protein sequence ID" value="MBU2949359.1"/>
    <property type="molecule type" value="Genomic_DNA"/>
</dbReference>
<accession>A0ACC5U4X1</accession>
<sequence length="66" mass="7941">MKIYKNMKDVERDLKIFNLERQIAWEEIKGLKEEYMEDLKPAHWIQTGLNFAGKYGVLMLLKKIIK</sequence>
<keyword evidence="2" id="KW-1185">Reference proteome</keyword>
<protein>
    <submittedName>
        <fullName evidence="1">Uncharacterized protein</fullName>
    </submittedName>
</protein>
<reference evidence="1" key="1">
    <citation type="submission" date="2021-05" db="EMBL/GenBank/DDBJ databases">
        <title>Draft genomes of bacteria isolated from model marine particles.</title>
        <authorList>
            <person name="Datta M.S."/>
            <person name="Schwartzman J.A."/>
            <person name="Enke T.N."/>
            <person name="Saavedra J."/>
            <person name="Cermak N."/>
            <person name="Cordero O.X."/>
        </authorList>
    </citation>
    <scope>NUCLEOTIDE SEQUENCE</scope>
    <source>
        <strain evidence="1">I2M19</strain>
    </source>
</reference>
<proteinExistence type="predicted"/>
<dbReference type="Proteomes" id="UP001647509">
    <property type="component" value="Unassembled WGS sequence"/>
</dbReference>
<comment type="caution">
    <text evidence="1">The sequence shown here is derived from an EMBL/GenBank/DDBJ whole genome shotgun (WGS) entry which is preliminary data.</text>
</comment>
<gene>
    <name evidence="1" type="ORF">KO493_01470</name>
</gene>
<organism evidence="1 2">
    <name type="scientific">Pseudotamlana agarivorans</name>
    <dbReference type="NCBI Taxonomy" id="481183"/>
    <lineage>
        <taxon>Bacteria</taxon>
        <taxon>Pseudomonadati</taxon>
        <taxon>Bacteroidota</taxon>
        <taxon>Flavobacteriia</taxon>
        <taxon>Flavobacteriales</taxon>
        <taxon>Flavobacteriaceae</taxon>
        <taxon>Pseudotamlana</taxon>
    </lineage>
</organism>
<name>A0ACC5U4X1_9FLAO</name>
<evidence type="ECO:0000313" key="1">
    <source>
        <dbReference type="EMBL" id="MBU2949359.1"/>
    </source>
</evidence>